<evidence type="ECO:0000256" key="2">
    <source>
        <dbReference type="ARBA" id="ARBA00022705"/>
    </source>
</evidence>
<dbReference type="GO" id="GO:0042025">
    <property type="term" value="C:host cell nucleus"/>
    <property type="evidence" value="ECO:0007669"/>
    <property type="project" value="InterPro"/>
</dbReference>
<sequence length="1170" mass="130106">MHTLSAAYKTISDAQIITVAADTEARLFNVLLANFDNTMASKINSGQPLEDNQGSRAPIGACGYVYAYSKQDFPFAEASILGNRPSGSGVLSLPLLYGLTVEHEFPLTVKAAHKKVDTTTLAVKVTCFHREVIVFHNANLFRPVFDGAGLTELCEEARALFGYTQFIEPGPPHGIWNPLECPQLPDKDEMVLGVVVTEGFKERLWRGCLVPAVFQTQQVQIAGRQAFKVPLYDEDLFAPHGHRLPRFYHKDVSAYLYNSLFTSIAQALRLKDVTAVIHAAEQQFIQDHYKIAKIVQTKQFPASLPKTTDGSSHMIVDSVVAELALSYGCMFLECPQDACELLNYDSWPIFEGCDSSEDRVNALQRWSAEQAIHVAGQLFAANSVLYLTRVQKHAPRGQKGDVNVYNSFFLQHGLGFLNEATIRENGSEGFKGVPSNALDGSSFTPYHLAYAASFSPHLLAKLCYYMQFLQHHKSSTNQTFNLVHYVGTAANSEMCNLCHGDTPATCLNTLFYRLKDRFPAVTTPQRRDPYVVTGTAGTFNDLEILGNFASFRDREEDGNPADEHPKYTYWQLCQTVAEKLSAIGVTEDQDNHLNLITNIQSFLRVFKGIDSIVDGEVMKFINSMIKNNFNFREHVKSVHHILQFCCNVYWQAPCAVFLNLYYKSLLWIIQDICLPYCMIYEQDNPAVGIPPSEWLKMHFQTLWTNFKAACLDRGVLTGCELKIVHRDMFCDFFDTDAGSNGLMAPFKMQVRIARAMMVVPKSIKIKNRIIFSNTAGSESVQSGFVKPTGTKDTYVVAGPYMKFLNSLHRVLFPDTKTAALYLWHKISQTAKTPVLKDVPDDELAELVAYVKSNSLSYDETNVLDVVPDSLMSYARIKLNGAILRACGQIQFYATTLHCLTPVLQTIDAEEYPHVLGSAAVATPVAYLAEIRGRTALTVQTTARQPVAATGRLRPVITVPMVVNKYTGVNGNNNVFHCGNLGYFAGRGVDRNLWPESSPFKKAGVSAMLRKRHVIMTPIFDRLIKRAAGQTTSTFEAESVKRSVQALLEDKDNPNLLKSVILELIRHLGKGCQDLSAEDAQYYLGDYCMLTDEVLLTLDTIAKAGVSWTIEDAGALIEDRQETDDLQFVGTEDIATASCQPTEEQLPTPSAGSLLAGKKRKINALLSDLDL</sequence>
<proteinExistence type="inferred from homology"/>
<dbReference type="GO" id="GO:0006260">
    <property type="term" value="P:DNA replication"/>
    <property type="evidence" value="ECO:0007669"/>
    <property type="project" value="UniProtKB-KW"/>
</dbReference>
<gene>
    <name evidence="4" type="primary">ORF6</name>
</gene>
<organism evidence="4 5">
    <name type="scientific">macacine gammaherpesvirus 12</name>
    <dbReference type="NCBI Taxonomy" id="2560571"/>
    <lineage>
        <taxon>Viruses</taxon>
        <taxon>Duplodnaviria</taxon>
        <taxon>Heunggongvirae</taxon>
        <taxon>Peploviricota</taxon>
        <taxon>Herviviricetes</taxon>
        <taxon>Herpesvirales</taxon>
        <taxon>Orthoherpesviridae</taxon>
        <taxon>Gammaherpesvirinae</taxon>
        <taxon>Rhadinovirus</taxon>
        <taxon>Rhadinovirus macacinegamma12</taxon>
    </lineage>
</organism>
<dbReference type="SUPFAM" id="SSF118208">
    <property type="entry name" value="Viral ssDNA binding protein"/>
    <property type="match status" value="1"/>
</dbReference>
<dbReference type="Pfam" id="PF00747">
    <property type="entry name" value="Viral_DNA_bp"/>
    <property type="match status" value="1"/>
</dbReference>
<dbReference type="Gene3D" id="1.20.190.40">
    <property type="entry name" value="Viral ssDNA binding protein, head domain"/>
    <property type="match status" value="2"/>
</dbReference>
<accession>A0A0B5CYC1</accession>
<evidence type="ECO:0000256" key="3">
    <source>
        <dbReference type="ARBA" id="ARBA00023125"/>
    </source>
</evidence>
<dbReference type="InterPro" id="IPR035989">
    <property type="entry name" value="DBP_sf"/>
</dbReference>
<dbReference type="EMBL" id="KP265674">
    <property type="protein sequence ID" value="AJE29644.1"/>
    <property type="molecule type" value="Genomic_DNA"/>
</dbReference>
<dbReference type="KEGG" id="vg:65099536"/>
<dbReference type="GO" id="GO:0003697">
    <property type="term" value="F:single-stranded DNA binding"/>
    <property type="evidence" value="ECO:0007669"/>
    <property type="project" value="InterPro"/>
</dbReference>
<name>A0A0B5CYC1_9GAMA</name>
<keyword evidence="2" id="KW-0235">DNA replication</keyword>
<evidence type="ECO:0000313" key="4">
    <source>
        <dbReference type="EMBL" id="AJE29644.1"/>
    </source>
</evidence>
<dbReference type="InterPro" id="IPR043031">
    <property type="entry name" value="Viral_ssDBP_head"/>
</dbReference>
<keyword evidence="1" id="KW-1048">Host nucleus</keyword>
<keyword evidence="3" id="KW-0238">DNA-binding</keyword>
<dbReference type="HAMAP" id="MF_04007">
    <property type="entry name" value="HSV_DNBI"/>
    <property type="match status" value="1"/>
</dbReference>
<dbReference type="InterPro" id="IPR000635">
    <property type="entry name" value="Viral_ssDNA-bd"/>
</dbReference>
<reference evidence="4 5" key="1">
    <citation type="submission" date="2018-02" db="EMBL/GenBank/DDBJ databases">
        <title>Complete genome sequence of MneRV2, the pig-tailed macaque RV2 rhadinovirus, and evolutionary relationship with rhesus macaque RRV and human herpesvirus 8/KSHV.</title>
        <authorList>
            <person name="Rose T.M."/>
            <person name="Bruce A.G."/>
        </authorList>
    </citation>
    <scope>NUCLEOTIDE SEQUENCE [LARGE SCALE GENOMIC DNA]</scope>
    <source>
        <strain evidence="4 5">J97167</strain>
    </source>
</reference>
<evidence type="ECO:0000313" key="5">
    <source>
        <dbReference type="Proteomes" id="UP000297089"/>
    </source>
</evidence>
<dbReference type="Proteomes" id="UP000297089">
    <property type="component" value="Segment"/>
</dbReference>
<keyword evidence="5" id="KW-1185">Reference proteome</keyword>
<protein>
    <submittedName>
        <fullName evidence="4">ORF6A</fullName>
    </submittedName>
</protein>
<evidence type="ECO:0000256" key="1">
    <source>
        <dbReference type="ARBA" id="ARBA00022562"/>
    </source>
</evidence>